<reference evidence="1" key="1">
    <citation type="submission" date="2020-05" db="EMBL/GenBank/DDBJ databases">
        <authorList>
            <person name="Chiriac C."/>
            <person name="Salcher M."/>
            <person name="Ghai R."/>
            <person name="Kavagutti S V."/>
        </authorList>
    </citation>
    <scope>NUCLEOTIDE SEQUENCE</scope>
</reference>
<dbReference type="AlphaFoldDB" id="A0A6J6EA31"/>
<proteinExistence type="predicted"/>
<dbReference type="EMBL" id="CAEZTJ010000130">
    <property type="protein sequence ID" value="CAB4573292.1"/>
    <property type="molecule type" value="Genomic_DNA"/>
</dbReference>
<name>A0A6J6EA31_9ZZZZ</name>
<organism evidence="1">
    <name type="scientific">freshwater metagenome</name>
    <dbReference type="NCBI Taxonomy" id="449393"/>
    <lineage>
        <taxon>unclassified sequences</taxon>
        <taxon>metagenomes</taxon>
        <taxon>ecological metagenomes</taxon>
    </lineage>
</organism>
<evidence type="ECO:0000313" key="1">
    <source>
        <dbReference type="EMBL" id="CAB4573292.1"/>
    </source>
</evidence>
<accession>A0A6J6EA31</accession>
<sequence>MLAHLLVIGDTTEIDDLTDLCLLRSIGKDLCHLLFNGIEVWSYSDGVKEVEGGMDSLECSPHIIKVHGIALDYFDLRAPRQILDLSCITNEDTNIKSISEKGANESTTDIA</sequence>
<protein>
    <submittedName>
        <fullName evidence="1">Unannotated protein</fullName>
    </submittedName>
</protein>
<gene>
    <name evidence="1" type="ORF">UFOPK1650_00829</name>
</gene>